<sequence length="115" mass="12850">MSDLDIAFDADYCGSSHPDGECSLPSGHKGHHENLYARWPADWGWCIGGDQGMPTTETQYAIEPSPHDCARFHTDELASAIEEVSNYREGALIITRTVTYGPWRYVTPEEMQATE</sequence>
<accession>A0AB38CSR9</accession>
<evidence type="ECO:0008006" key="3">
    <source>
        <dbReference type="Google" id="ProtNLM"/>
    </source>
</evidence>
<name>A0AB38CSR9_9MYCO</name>
<gene>
    <name evidence="1" type="ORF">SAMEA2070301_00287</name>
</gene>
<proteinExistence type="predicted"/>
<reference evidence="1 2" key="1">
    <citation type="submission" date="2016-11" db="EMBL/GenBank/DDBJ databases">
        <authorList>
            <consortium name="Pathogen Informatics"/>
        </authorList>
    </citation>
    <scope>NUCLEOTIDE SEQUENCE [LARGE SCALE GENOMIC DNA]</scope>
    <source>
        <strain evidence="1 2">104</strain>
    </source>
</reference>
<dbReference type="Proteomes" id="UP000185210">
    <property type="component" value="Unassembled WGS sequence"/>
</dbReference>
<comment type="caution">
    <text evidence="1">The sequence shown here is derived from an EMBL/GenBank/DDBJ whole genome shotgun (WGS) entry which is preliminary data.</text>
</comment>
<organism evidence="1 2">
    <name type="scientific">Mycobacteroides abscessus subsp. abscessus</name>
    <dbReference type="NCBI Taxonomy" id="1185650"/>
    <lineage>
        <taxon>Bacteria</taxon>
        <taxon>Bacillati</taxon>
        <taxon>Actinomycetota</taxon>
        <taxon>Actinomycetes</taxon>
        <taxon>Mycobacteriales</taxon>
        <taxon>Mycobacteriaceae</taxon>
        <taxon>Mycobacteroides</taxon>
        <taxon>Mycobacteroides abscessus</taxon>
    </lineage>
</organism>
<evidence type="ECO:0000313" key="1">
    <source>
        <dbReference type="EMBL" id="SIA11600.1"/>
    </source>
</evidence>
<dbReference type="EMBL" id="FSHM01000001">
    <property type="protein sequence ID" value="SIA11600.1"/>
    <property type="molecule type" value="Genomic_DNA"/>
</dbReference>
<dbReference type="AlphaFoldDB" id="A0AB38CSR9"/>
<evidence type="ECO:0000313" key="2">
    <source>
        <dbReference type="Proteomes" id="UP000185210"/>
    </source>
</evidence>
<protein>
    <recommendedName>
        <fullName evidence="3">Bacteriophage protein</fullName>
    </recommendedName>
</protein>
<dbReference type="RefSeq" id="WP_074292768.1">
    <property type="nucleotide sequence ID" value="NZ_FSFL01000026.1"/>
</dbReference>